<gene>
    <name evidence="4" type="ORF">DSCA_37750</name>
</gene>
<dbReference type="InterPro" id="IPR005025">
    <property type="entry name" value="FMN_Rdtase-like_dom"/>
</dbReference>
<dbReference type="PANTHER" id="PTHR43278">
    <property type="entry name" value="NAD(P)H-DEPENDENT FMN-CONTAINING OXIDOREDUCTASE YWQN-RELATED"/>
    <property type="match status" value="1"/>
</dbReference>
<evidence type="ECO:0000259" key="3">
    <source>
        <dbReference type="Pfam" id="PF03358"/>
    </source>
</evidence>
<dbReference type="Proteomes" id="UP000427906">
    <property type="component" value="Chromosome"/>
</dbReference>
<keyword evidence="1" id="KW-0285">Flavoprotein</keyword>
<reference evidence="4 5" key="1">
    <citation type="submission" date="2019-11" db="EMBL/GenBank/DDBJ databases">
        <title>Comparative genomics of hydrocarbon-degrading Desulfosarcina strains.</title>
        <authorList>
            <person name="Watanabe M."/>
            <person name="Kojima H."/>
            <person name="Fukui M."/>
        </authorList>
    </citation>
    <scope>NUCLEOTIDE SEQUENCE [LARGE SCALE GENOMIC DNA]</scope>
    <source>
        <strain evidence="4 5">PL12</strain>
    </source>
</reference>
<protein>
    <submittedName>
        <fullName evidence="4">Flavodoxin</fullName>
    </submittedName>
</protein>
<dbReference type="Gene3D" id="3.40.50.360">
    <property type="match status" value="1"/>
</dbReference>
<proteinExistence type="predicted"/>
<keyword evidence="5" id="KW-1185">Reference proteome</keyword>
<dbReference type="SUPFAM" id="SSF52218">
    <property type="entry name" value="Flavoproteins"/>
    <property type="match status" value="1"/>
</dbReference>
<dbReference type="RefSeq" id="WP_155317839.1">
    <property type="nucleotide sequence ID" value="NZ_AP021874.1"/>
</dbReference>
<evidence type="ECO:0000256" key="2">
    <source>
        <dbReference type="ARBA" id="ARBA00022643"/>
    </source>
</evidence>
<dbReference type="OrthoDB" id="9790975at2"/>
<dbReference type="Pfam" id="PF03358">
    <property type="entry name" value="FMN_red"/>
    <property type="match status" value="1"/>
</dbReference>
<organism evidence="4 5">
    <name type="scientific">Desulfosarcina alkanivorans</name>
    <dbReference type="NCBI Taxonomy" id="571177"/>
    <lineage>
        <taxon>Bacteria</taxon>
        <taxon>Pseudomonadati</taxon>
        <taxon>Thermodesulfobacteriota</taxon>
        <taxon>Desulfobacteria</taxon>
        <taxon>Desulfobacterales</taxon>
        <taxon>Desulfosarcinaceae</taxon>
        <taxon>Desulfosarcina</taxon>
    </lineage>
</organism>
<dbReference type="EMBL" id="AP021874">
    <property type="protein sequence ID" value="BBO69845.1"/>
    <property type="molecule type" value="Genomic_DNA"/>
</dbReference>
<dbReference type="InterPro" id="IPR051796">
    <property type="entry name" value="ISF_SsuE-like"/>
</dbReference>
<dbReference type="AlphaFoldDB" id="A0A5K7YN92"/>
<dbReference type="InterPro" id="IPR029039">
    <property type="entry name" value="Flavoprotein-like_sf"/>
</dbReference>
<dbReference type="PANTHER" id="PTHR43278:SF1">
    <property type="entry name" value="IRON-SULFUR FLAVOPROTEIN MJ1083"/>
    <property type="match status" value="1"/>
</dbReference>
<evidence type="ECO:0000256" key="1">
    <source>
        <dbReference type="ARBA" id="ARBA00022630"/>
    </source>
</evidence>
<dbReference type="KEGG" id="dalk:DSCA_37750"/>
<accession>A0A5K7YN92</accession>
<name>A0A5K7YN92_9BACT</name>
<evidence type="ECO:0000313" key="5">
    <source>
        <dbReference type="Proteomes" id="UP000427906"/>
    </source>
</evidence>
<evidence type="ECO:0000313" key="4">
    <source>
        <dbReference type="EMBL" id="BBO69845.1"/>
    </source>
</evidence>
<feature type="domain" description="NADPH-dependent FMN reductase-like" evidence="3">
    <location>
        <begin position="4"/>
        <end position="156"/>
    </location>
</feature>
<sequence length="216" mass="23389">MAYKIVGISGSPVKKGNTDTFLEMILKDAGERGLDTDIVKLSEMTIKNCLHCNFCLSKQKAAKYCALKDDAQLLFDKLETADIIVLGSPVYFLRTSGMMATFLDRLRVFIFGNVAGGKLKNKIGISAGVAWNRHGGLETTHLSHLYAFITLDMIPATTHSCISPLGASALSSRHGEGVFDPKIRIGINEDQAGMKSGKALLSRALELVALIDKRGD</sequence>
<keyword evidence="2" id="KW-0288">FMN</keyword>
<dbReference type="GO" id="GO:0016491">
    <property type="term" value="F:oxidoreductase activity"/>
    <property type="evidence" value="ECO:0007669"/>
    <property type="project" value="InterPro"/>
</dbReference>